<feature type="region of interest" description="Disordered" evidence="1">
    <location>
        <begin position="70"/>
        <end position="97"/>
    </location>
</feature>
<evidence type="ECO:0000313" key="3">
    <source>
        <dbReference type="Proteomes" id="UP001281410"/>
    </source>
</evidence>
<keyword evidence="3" id="KW-1185">Reference proteome</keyword>
<evidence type="ECO:0000256" key="1">
    <source>
        <dbReference type="SAM" id="MobiDB-lite"/>
    </source>
</evidence>
<feature type="compositionally biased region" description="Polar residues" evidence="1">
    <location>
        <begin position="71"/>
        <end position="80"/>
    </location>
</feature>
<reference evidence="2" key="1">
    <citation type="journal article" date="2023" name="Plant J.">
        <title>Genome sequences and population genomics provide insights into the demographic history, inbreeding, and mutation load of two 'living fossil' tree species of Dipteronia.</title>
        <authorList>
            <person name="Feng Y."/>
            <person name="Comes H.P."/>
            <person name="Chen J."/>
            <person name="Zhu S."/>
            <person name="Lu R."/>
            <person name="Zhang X."/>
            <person name="Li P."/>
            <person name="Qiu J."/>
            <person name="Olsen K.M."/>
            <person name="Qiu Y."/>
        </authorList>
    </citation>
    <scope>NUCLEOTIDE SEQUENCE</scope>
    <source>
        <strain evidence="2">NBL</strain>
    </source>
</reference>
<dbReference type="EMBL" id="JANJYJ010000002">
    <property type="protein sequence ID" value="KAK3226171.1"/>
    <property type="molecule type" value="Genomic_DNA"/>
</dbReference>
<sequence>MLSNLHSRSEEMDVEITRRIHICSNQTRSTSISCAKVGNQLDESRSSLVAKEFHADNADLLLRGDLPTLSRRATAQTSNEMPEKTSGEVEEEHSYRKHRSITLGSIKEFNFDNAEGENSNKPSSSSEWWPMKRLLGMKLSSLTPRLSSRCCSQRSGDIQIRQHGFFTSNLGLFASLHSDDGRLDGLIYCRGACIMFHCASKVQVPIGINILSDLSFGLQA</sequence>
<dbReference type="AlphaFoldDB" id="A0AAE0AXQ7"/>
<accession>A0AAE0AXQ7</accession>
<proteinExistence type="predicted"/>
<organism evidence="2 3">
    <name type="scientific">Dipteronia sinensis</name>
    <dbReference type="NCBI Taxonomy" id="43782"/>
    <lineage>
        <taxon>Eukaryota</taxon>
        <taxon>Viridiplantae</taxon>
        <taxon>Streptophyta</taxon>
        <taxon>Embryophyta</taxon>
        <taxon>Tracheophyta</taxon>
        <taxon>Spermatophyta</taxon>
        <taxon>Magnoliopsida</taxon>
        <taxon>eudicotyledons</taxon>
        <taxon>Gunneridae</taxon>
        <taxon>Pentapetalae</taxon>
        <taxon>rosids</taxon>
        <taxon>malvids</taxon>
        <taxon>Sapindales</taxon>
        <taxon>Sapindaceae</taxon>
        <taxon>Hippocastanoideae</taxon>
        <taxon>Acereae</taxon>
        <taxon>Dipteronia</taxon>
    </lineage>
</organism>
<dbReference type="Proteomes" id="UP001281410">
    <property type="component" value="Unassembled WGS sequence"/>
</dbReference>
<gene>
    <name evidence="2" type="ORF">Dsin_006033</name>
</gene>
<comment type="caution">
    <text evidence="2">The sequence shown here is derived from an EMBL/GenBank/DDBJ whole genome shotgun (WGS) entry which is preliminary data.</text>
</comment>
<evidence type="ECO:0000313" key="2">
    <source>
        <dbReference type="EMBL" id="KAK3226171.1"/>
    </source>
</evidence>
<name>A0AAE0AXQ7_9ROSI</name>
<protein>
    <submittedName>
        <fullName evidence="2">Uncharacterized protein</fullName>
    </submittedName>
</protein>